<dbReference type="EMBL" id="JADBGF010000001">
    <property type="protein sequence ID" value="MBE1601969.1"/>
    <property type="molecule type" value="Genomic_DNA"/>
</dbReference>
<name>A0A8I0TVN9_9ACTN</name>
<accession>A0A8I0TVN9</accession>
<evidence type="ECO:0000313" key="2">
    <source>
        <dbReference type="EMBL" id="MBE1601969.1"/>
    </source>
</evidence>
<proteinExistence type="predicted"/>
<organism evidence="2 3">
    <name type="scientific">Streptomyces stelliscabiei</name>
    <dbReference type="NCBI Taxonomy" id="146820"/>
    <lineage>
        <taxon>Bacteria</taxon>
        <taxon>Bacillati</taxon>
        <taxon>Actinomycetota</taxon>
        <taxon>Actinomycetes</taxon>
        <taxon>Kitasatosporales</taxon>
        <taxon>Streptomycetaceae</taxon>
        <taxon>Streptomyces</taxon>
    </lineage>
</organism>
<comment type="caution">
    <text evidence="2">The sequence shown here is derived from an EMBL/GenBank/DDBJ whole genome shotgun (WGS) entry which is preliminary data.</text>
</comment>
<dbReference type="Gene3D" id="1.20.1260.10">
    <property type="match status" value="1"/>
</dbReference>
<reference evidence="2 3" key="1">
    <citation type="submission" date="2020-10" db="EMBL/GenBank/DDBJ databases">
        <title>Sequencing the genomes of 1000 actinobacteria strains.</title>
        <authorList>
            <person name="Klenk H.-P."/>
        </authorList>
    </citation>
    <scope>NUCLEOTIDE SEQUENCE [LARGE SCALE GENOMIC DNA]</scope>
    <source>
        <strain evidence="2 3">DSM 41803</strain>
    </source>
</reference>
<dbReference type="AlphaFoldDB" id="A0A8I0TVN9"/>
<gene>
    <name evidence="2" type="ORF">H4687_008098</name>
</gene>
<keyword evidence="3" id="KW-1185">Reference proteome</keyword>
<dbReference type="InterPro" id="IPR012347">
    <property type="entry name" value="Ferritin-like"/>
</dbReference>
<dbReference type="InterPro" id="IPR005183">
    <property type="entry name" value="DUF305_CopM-like"/>
</dbReference>
<protein>
    <submittedName>
        <fullName evidence="2">Uncharacterized protein (DUF305 family)</fullName>
    </submittedName>
</protein>
<feature type="domain" description="DUF305" evidence="1">
    <location>
        <begin position="1"/>
        <end position="36"/>
    </location>
</feature>
<dbReference type="Pfam" id="PF03713">
    <property type="entry name" value="DUF305"/>
    <property type="match status" value="1"/>
</dbReference>
<dbReference type="Proteomes" id="UP000629287">
    <property type="component" value="Unassembled WGS sequence"/>
</dbReference>
<evidence type="ECO:0000313" key="3">
    <source>
        <dbReference type="Proteomes" id="UP000629287"/>
    </source>
</evidence>
<evidence type="ECO:0000259" key="1">
    <source>
        <dbReference type="Pfam" id="PF03713"/>
    </source>
</evidence>
<sequence length="39" mass="4186">MAKTEKADGKYGPATKLADDVITAQTAEIEQMNEMLGKS</sequence>